<dbReference type="EMBL" id="LN879430">
    <property type="protein sequence ID" value="CUH93885.1"/>
    <property type="molecule type" value="Genomic_DNA"/>
</dbReference>
<dbReference type="InterPro" id="IPR014710">
    <property type="entry name" value="RmlC-like_jellyroll"/>
</dbReference>
<dbReference type="SUPFAM" id="SSF51206">
    <property type="entry name" value="cAMP-binding domain-like"/>
    <property type="match status" value="1"/>
</dbReference>
<dbReference type="CDD" id="cd00038">
    <property type="entry name" value="CAP_ED"/>
    <property type="match status" value="1"/>
</dbReference>
<evidence type="ECO:0000313" key="1">
    <source>
        <dbReference type="EMBL" id="CUH93885.1"/>
    </source>
</evidence>
<dbReference type="InterPro" id="IPR000595">
    <property type="entry name" value="cNMP-bd_dom"/>
</dbReference>
<name>A0A0K8J8G7_9FIRM</name>
<keyword evidence="2" id="KW-1185">Reference proteome</keyword>
<organism evidence="1 2">
    <name type="scientific">Herbinix luporum</name>
    <dbReference type="NCBI Taxonomy" id="1679721"/>
    <lineage>
        <taxon>Bacteria</taxon>
        <taxon>Bacillati</taxon>
        <taxon>Bacillota</taxon>
        <taxon>Clostridia</taxon>
        <taxon>Lachnospirales</taxon>
        <taxon>Lachnospiraceae</taxon>
        <taxon>Herbinix</taxon>
    </lineage>
</organism>
<dbReference type="InterPro" id="IPR018490">
    <property type="entry name" value="cNMP-bd_dom_sf"/>
</dbReference>
<evidence type="ECO:0000313" key="2">
    <source>
        <dbReference type="Proteomes" id="UP000196053"/>
    </source>
</evidence>
<reference evidence="2" key="1">
    <citation type="submission" date="2015-09" db="EMBL/GenBank/DDBJ databases">
        <authorList>
            <person name="Wibberg D."/>
        </authorList>
    </citation>
    <scope>NUCLEOTIDE SEQUENCE [LARGE SCALE GENOMIC DNA]</scope>
    <source>
        <strain evidence="2">SD1D</strain>
    </source>
</reference>
<sequence length="777" mass="91694">MKQKLNFNAVNQYSRGANIYTEGEDLQSIALLIRGRIQVSHKGVRYVLGSGAFLAVSDIVYGQYQSTYTALEDVIIYVFAVEHKEDFERVLISNSDYNGFLMATLSKVILELAVAYQDSLKQGYTLYEFIIDQYKSYSESAQRLGYTVQRPQWLDELIDIERHIEPDLDKINYYKEYTKIPLDLIKSFYSTSSFITIYQMDDQIELINQLNELLKDLTQKIYFMTQCLIDESNMCLFALIAEFAIEIAGTGGNSDELLDTMDSMVEVINGVESFFNNRLGRELPINRRQMEEAYHLLITGNKDKKISAQTDLKHSIEESEKVVTILADSFLQILNYSEIDETKAEEMQSIMLDFVNLKDRFSNDESARQIRNKLTDMYYELYKAVFIKAYHDKQVPRIIDMFLMYGYADERLLSKEQLISLYFLKDEKTSSEIKVYNIKEWLTLIYEGKKEPSQNEFDQDYNEMLLSMKKRGKITEEQLNQYLNDNEQKLDYEIQNMFRYNNRTTSGQISIFVPVLHKDMFLNLPKKSYLSQDRIIESLEKLTDIDYSIFDREVLYVNKEKQIEKEYIIKKIYPDIILMPIVGTRFIMWQEITGKKRSTPGRFLFPIFCEADLLSNIVKVCGQFRWELCRTIEGTAWNNITYKSLTSEYSDYLQFYRKNRDLSEEKKDKIKLQIQKGRNNSREIFVIDYEAWINYESKGAIKLNKVVREILATYCPFSKSIREQISKQPLFEEAYSRFIRERLKKIKEVEGRHRLLQKEGINPTEEMIDTLKYYQET</sequence>
<dbReference type="AlphaFoldDB" id="A0A0K8J8G7"/>
<dbReference type="KEGG" id="hsd:SD1D_2373"/>
<proteinExistence type="predicted"/>
<protein>
    <recommendedName>
        <fullName evidence="3">Cyclic nucleotide-binding domain-containing protein</fullName>
    </recommendedName>
</protein>
<dbReference type="Proteomes" id="UP000196053">
    <property type="component" value="Chromosome I"/>
</dbReference>
<dbReference type="OrthoDB" id="334160at2"/>
<evidence type="ECO:0008006" key="3">
    <source>
        <dbReference type="Google" id="ProtNLM"/>
    </source>
</evidence>
<gene>
    <name evidence="1" type="ORF">SD1D_2373</name>
</gene>
<dbReference type="Gene3D" id="2.60.120.10">
    <property type="entry name" value="Jelly Rolls"/>
    <property type="match status" value="1"/>
</dbReference>
<accession>A0A0K8J8G7</accession>
<dbReference type="RefSeq" id="WP_058259097.1">
    <property type="nucleotide sequence ID" value="NZ_DUPS01000024.1"/>
</dbReference>